<dbReference type="Gene3D" id="1.20.5.170">
    <property type="match status" value="1"/>
</dbReference>
<protein>
    <recommendedName>
        <fullName evidence="5">BZIP domain-containing protein</fullName>
    </recommendedName>
</protein>
<dbReference type="EMBL" id="NPIC01000013">
    <property type="protein sequence ID" value="RDL31161.1"/>
    <property type="molecule type" value="Genomic_DNA"/>
</dbReference>
<evidence type="ECO:0000313" key="4">
    <source>
        <dbReference type="Proteomes" id="UP000254866"/>
    </source>
</evidence>
<keyword evidence="1" id="KW-0175">Coiled coil</keyword>
<evidence type="ECO:0000256" key="1">
    <source>
        <dbReference type="SAM" id="Coils"/>
    </source>
</evidence>
<dbReference type="AlphaFoldDB" id="A0A370TB49"/>
<feature type="compositionally biased region" description="Low complexity" evidence="2">
    <location>
        <begin position="7"/>
        <end position="26"/>
    </location>
</feature>
<reference evidence="3 4" key="1">
    <citation type="journal article" date="2018" name="IMA Fungus">
        <title>IMA Genome-F 9: Draft genome sequence of Annulohypoxylon stygium, Aspergillus mulundensis, Berkeleyomyces basicola (syn. Thielaviopsis basicola), Ceratocystis smalleyi, two Cercospora beticola strains, Coleophoma cylindrospora, Fusarium fracticaudum, Phialophora cf. hyalina, and Morchella septimelata.</title>
        <authorList>
            <person name="Wingfield B.D."/>
            <person name="Bills G.F."/>
            <person name="Dong Y."/>
            <person name="Huang W."/>
            <person name="Nel W.J."/>
            <person name="Swalarsk-Parry B.S."/>
            <person name="Vaghefi N."/>
            <person name="Wilken P.M."/>
            <person name="An Z."/>
            <person name="de Beer Z.W."/>
            <person name="De Vos L."/>
            <person name="Chen L."/>
            <person name="Duong T.A."/>
            <person name="Gao Y."/>
            <person name="Hammerbacher A."/>
            <person name="Kikkert J.R."/>
            <person name="Li Y."/>
            <person name="Li H."/>
            <person name="Li K."/>
            <person name="Li Q."/>
            <person name="Liu X."/>
            <person name="Ma X."/>
            <person name="Naidoo K."/>
            <person name="Pethybridge S.J."/>
            <person name="Sun J."/>
            <person name="Steenkamp E.T."/>
            <person name="van der Nest M.A."/>
            <person name="van Wyk S."/>
            <person name="Wingfield M.J."/>
            <person name="Xiong C."/>
            <person name="Yue Q."/>
            <person name="Zhang X."/>
        </authorList>
    </citation>
    <scope>NUCLEOTIDE SEQUENCE [LARGE SCALE GENOMIC DNA]</scope>
    <source>
        <strain evidence="3 4">BP 5553</strain>
    </source>
</reference>
<evidence type="ECO:0000313" key="3">
    <source>
        <dbReference type="EMBL" id="RDL31161.1"/>
    </source>
</evidence>
<dbReference type="OrthoDB" id="3535998at2759"/>
<dbReference type="GeneID" id="43602799"/>
<name>A0A370TB49_9HELO</name>
<keyword evidence="4" id="KW-1185">Reference proteome</keyword>
<evidence type="ECO:0000256" key="2">
    <source>
        <dbReference type="SAM" id="MobiDB-lite"/>
    </source>
</evidence>
<feature type="compositionally biased region" description="Basic residues" evidence="2">
    <location>
        <begin position="39"/>
        <end position="48"/>
    </location>
</feature>
<feature type="region of interest" description="Disordered" evidence="2">
    <location>
        <begin position="1"/>
        <end position="67"/>
    </location>
</feature>
<comment type="caution">
    <text evidence="3">The sequence shown here is derived from an EMBL/GenBank/DDBJ whole genome shotgun (WGS) entry which is preliminary data.</text>
</comment>
<dbReference type="RefSeq" id="XP_031865410.1">
    <property type="nucleotide sequence ID" value="XM_032018573.1"/>
</dbReference>
<feature type="region of interest" description="Disordered" evidence="2">
    <location>
        <begin position="184"/>
        <end position="211"/>
    </location>
</feature>
<feature type="coiled-coil region" evidence="1">
    <location>
        <begin position="71"/>
        <end position="124"/>
    </location>
</feature>
<dbReference type="PANTHER" id="PTHR37012:SF2">
    <property type="entry name" value="BZIP DOMAIN-CONTAINING PROTEIN-RELATED"/>
    <property type="match status" value="1"/>
</dbReference>
<dbReference type="Proteomes" id="UP000254866">
    <property type="component" value="Unassembled WGS sequence"/>
</dbReference>
<dbReference type="Pfam" id="PF11905">
    <property type="entry name" value="DUF3425"/>
    <property type="match status" value="1"/>
</dbReference>
<dbReference type="CDD" id="cd14688">
    <property type="entry name" value="bZIP_YAP"/>
    <property type="match status" value="1"/>
</dbReference>
<accession>A0A370TB49</accession>
<dbReference type="PANTHER" id="PTHR37012">
    <property type="entry name" value="B-ZIP TRANSCRIPTION FACTOR (EUROFUNG)-RELATED"/>
    <property type="match status" value="1"/>
</dbReference>
<evidence type="ECO:0008006" key="5">
    <source>
        <dbReference type="Google" id="ProtNLM"/>
    </source>
</evidence>
<gene>
    <name evidence="3" type="ORF">BP5553_09950</name>
</gene>
<organism evidence="3 4">
    <name type="scientific">Venustampulla echinocandica</name>
    <dbReference type="NCBI Taxonomy" id="2656787"/>
    <lineage>
        <taxon>Eukaryota</taxon>
        <taxon>Fungi</taxon>
        <taxon>Dikarya</taxon>
        <taxon>Ascomycota</taxon>
        <taxon>Pezizomycotina</taxon>
        <taxon>Leotiomycetes</taxon>
        <taxon>Helotiales</taxon>
        <taxon>Pleuroascaceae</taxon>
        <taxon>Venustampulla</taxon>
    </lineage>
</organism>
<proteinExistence type="predicted"/>
<dbReference type="InterPro" id="IPR021833">
    <property type="entry name" value="DUF3425"/>
</dbReference>
<sequence length="503" mass="56607">MIPTPLAAATDTVTDTDTMSSTARSSPSPPPTEEEPRKKGSRGGKRSVTHLSKAQLARKRANDREAQRNIRARTKAHIETLEAQVKELEAVTRSSNLDTLLKRNKELEAKVENLEAQLTAQAESGPQPMPDTLLMPQKVPLEWMSQPQVPHEWTGTVPSHMRPIEPQVTPVTNGAFSNNPNQVYAPAPPAAQPNGYSTDENQAEAPPKSFTQTATPIMTPVWEDPMLFGNTSQAVTQPTPAWEPFHPAFNQPSRFADLQPSGMTNLLSHPPYTNQSSWQNQPSMFAGQISTKLKAPVTFVDQLMLSVIQSQRQLALEDPHGEEVAGSSFPSVHLLFNQPDPARPPTTLSEVMGRYSAILSNRGFDLIPEKLASFMCMYRFVQWQISPTYQTYQKLHAWQQPRHAQLVIPHPAWMDLPPWGEFRERVIKNQDRYDNVEFQNDYASNLSINFPHDPMKALVFENGQLMVSPLMEQHLADINHFSMKKPFADKYPDFRDVCRFDEA</sequence>